<dbReference type="InterPro" id="IPR051678">
    <property type="entry name" value="AGP_Transferase"/>
</dbReference>
<gene>
    <name evidence="2" type="ORF">KQI89_12840</name>
</gene>
<proteinExistence type="predicted"/>
<organism evidence="2 3">
    <name type="scientific">Clostridium simiarum</name>
    <dbReference type="NCBI Taxonomy" id="2841506"/>
    <lineage>
        <taxon>Bacteria</taxon>
        <taxon>Bacillati</taxon>
        <taxon>Bacillota</taxon>
        <taxon>Clostridia</taxon>
        <taxon>Eubacteriales</taxon>
        <taxon>Clostridiaceae</taxon>
        <taxon>Clostridium</taxon>
    </lineage>
</organism>
<evidence type="ECO:0000313" key="2">
    <source>
        <dbReference type="EMBL" id="MBU5592643.1"/>
    </source>
</evidence>
<comment type="caution">
    <text evidence="2">The sequence shown here is derived from an EMBL/GenBank/DDBJ whole genome shotgun (WGS) entry which is preliminary data.</text>
</comment>
<dbReference type="PANTHER" id="PTHR21310">
    <property type="entry name" value="AMINOGLYCOSIDE PHOSPHOTRANSFERASE-RELATED-RELATED"/>
    <property type="match status" value="1"/>
</dbReference>
<feature type="domain" description="Aminoglycoside phosphotransferase" evidence="1">
    <location>
        <begin position="25"/>
        <end position="244"/>
    </location>
</feature>
<dbReference type="EMBL" id="JAHLQL010000004">
    <property type="protein sequence ID" value="MBU5592643.1"/>
    <property type="molecule type" value="Genomic_DNA"/>
</dbReference>
<reference evidence="2 3" key="1">
    <citation type="submission" date="2021-06" db="EMBL/GenBank/DDBJ databases">
        <authorList>
            <person name="Sun Q."/>
            <person name="Li D."/>
        </authorList>
    </citation>
    <scope>NUCLEOTIDE SEQUENCE [LARGE SCALE GENOMIC DNA]</scope>
    <source>
        <strain evidence="2 3">MSJ-4</strain>
    </source>
</reference>
<dbReference type="RefSeq" id="WP_216457397.1">
    <property type="nucleotide sequence ID" value="NZ_JAHLQL010000004.1"/>
</dbReference>
<evidence type="ECO:0000313" key="3">
    <source>
        <dbReference type="Proteomes" id="UP000736583"/>
    </source>
</evidence>
<dbReference type="Pfam" id="PF01636">
    <property type="entry name" value="APH"/>
    <property type="match status" value="1"/>
</dbReference>
<sequence length="316" mass="36711">MTEKIISILQTEYGINCLSLISQKGGWSASAYKVSDGVKNYFLKAYELNRASTPKLTSMIDIYIPITIWLNQNTKLSGKIPVPVATKDGNYRCQDNHAIYLLYEYIDGETIGDDELSDEQVVQLSDMIAELHSFSSTQIPCDSLKIREDFALPFLQPLKEHIIQNFENLASDLKELLKGRIESVEKLMQRAEKLSHYLIKNKPKMVFCHTDLHNWNLMQSKNILILIDWEGLKVAPPEADLMFLKKKPYYKCFLDIYQEKHPDFQVNSDAMEFYLARRMLEDTWELAEQLLFDSQNEESRSQTLKYLKEILDDIES</sequence>
<name>A0ABS6F4W2_9CLOT</name>
<protein>
    <submittedName>
        <fullName evidence="2">Aminoglycoside phosphotransferase family protein</fullName>
    </submittedName>
</protein>
<evidence type="ECO:0000259" key="1">
    <source>
        <dbReference type="Pfam" id="PF01636"/>
    </source>
</evidence>
<dbReference type="InterPro" id="IPR002575">
    <property type="entry name" value="Aminoglycoside_PTrfase"/>
</dbReference>
<dbReference type="Proteomes" id="UP000736583">
    <property type="component" value="Unassembled WGS sequence"/>
</dbReference>
<accession>A0ABS6F4W2</accession>
<keyword evidence="3" id="KW-1185">Reference proteome</keyword>